<gene>
    <name evidence="1" type="ORF">MM415B04582_0008</name>
</gene>
<proteinExistence type="predicted"/>
<evidence type="ECO:0000313" key="1">
    <source>
        <dbReference type="EMBL" id="QJA92566.1"/>
    </source>
</evidence>
<protein>
    <submittedName>
        <fullName evidence="1">Uncharacterized protein</fullName>
    </submittedName>
</protein>
<dbReference type="AlphaFoldDB" id="A0A6M3LC38"/>
<accession>A0A6M3LC38</accession>
<dbReference type="EMBL" id="MT143077">
    <property type="protein sequence ID" value="QJA92566.1"/>
    <property type="molecule type" value="Genomic_DNA"/>
</dbReference>
<reference evidence="1" key="1">
    <citation type="submission" date="2020-03" db="EMBL/GenBank/DDBJ databases">
        <title>The deep terrestrial virosphere.</title>
        <authorList>
            <person name="Holmfeldt K."/>
            <person name="Nilsson E."/>
            <person name="Simone D."/>
            <person name="Lopez-Fernandez M."/>
            <person name="Wu X."/>
            <person name="de Brujin I."/>
            <person name="Lundin D."/>
            <person name="Andersson A."/>
            <person name="Bertilsson S."/>
            <person name="Dopson M."/>
        </authorList>
    </citation>
    <scope>NUCLEOTIDE SEQUENCE</scope>
    <source>
        <strain evidence="1">MM415B04582</strain>
    </source>
</reference>
<organism evidence="1">
    <name type="scientific">viral metagenome</name>
    <dbReference type="NCBI Taxonomy" id="1070528"/>
    <lineage>
        <taxon>unclassified sequences</taxon>
        <taxon>metagenomes</taxon>
        <taxon>organismal metagenomes</taxon>
    </lineage>
</organism>
<name>A0A6M3LC38_9ZZZZ</name>
<sequence length="129" mass="15124">MPQRNTPLNPKQLLELIDEFYNDAVLNGLSRFDVRWGKWSYAMNREINQRIKADDPHAARLRYVTVYWVLKSQLLEVHYKKPWFGFITTRKLEYEASNIKDMILSDEPLELLDIQSLANLVLGGQNANT</sequence>